<evidence type="ECO:0000256" key="7">
    <source>
        <dbReference type="ARBA" id="ARBA00022741"/>
    </source>
</evidence>
<dbReference type="InterPro" id="IPR036890">
    <property type="entry name" value="HATPase_C_sf"/>
</dbReference>
<dbReference type="Gene3D" id="1.20.120.620">
    <property type="entry name" value="Backbone structure of the membrane domain of e. Coli histidine kinase receptor kdpd"/>
    <property type="match status" value="1"/>
</dbReference>
<evidence type="ECO:0000256" key="1">
    <source>
        <dbReference type="ARBA" id="ARBA00000085"/>
    </source>
</evidence>
<keyword evidence="11" id="KW-0902">Two-component regulatory system</keyword>
<dbReference type="AlphaFoldDB" id="A0A059FYM3"/>
<dbReference type="RefSeq" id="WP_198022849.1">
    <property type="nucleotide sequence ID" value="NZ_ARYI01000003.1"/>
</dbReference>
<feature type="transmembrane region" description="Helical" evidence="13">
    <location>
        <begin position="33"/>
        <end position="51"/>
    </location>
</feature>
<evidence type="ECO:0000256" key="4">
    <source>
        <dbReference type="ARBA" id="ARBA00022553"/>
    </source>
</evidence>
<dbReference type="GO" id="GO:0016020">
    <property type="term" value="C:membrane"/>
    <property type="evidence" value="ECO:0007669"/>
    <property type="project" value="UniProtKB-SubCell"/>
</dbReference>
<evidence type="ECO:0000256" key="3">
    <source>
        <dbReference type="ARBA" id="ARBA00012438"/>
    </source>
</evidence>
<dbReference type="SUPFAM" id="SSF55874">
    <property type="entry name" value="ATPase domain of HSP90 chaperone/DNA topoisomerase II/histidine kinase"/>
    <property type="match status" value="1"/>
</dbReference>
<organism evidence="15 16">
    <name type="scientific">Hyphomonas hirschiana VP5</name>
    <dbReference type="NCBI Taxonomy" id="1280951"/>
    <lineage>
        <taxon>Bacteria</taxon>
        <taxon>Pseudomonadati</taxon>
        <taxon>Pseudomonadota</taxon>
        <taxon>Alphaproteobacteria</taxon>
        <taxon>Hyphomonadales</taxon>
        <taxon>Hyphomonadaceae</taxon>
        <taxon>Hyphomonas</taxon>
    </lineage>
</organism>
<sequence length="331" mass="35799">MSRPVIAATYLVSVLVFVVALILRIWLDPYLPQGFPFLTFFPAVLISGFAFGVRQGAMVAVLSAFASWYYFIPPVGVDFSMGTLLAMGLYLFVVITELTLISLMMRAYRAESAARNETERLASLQETMAQELDHRLKNIFATMNAIISLSLRGVSSPEELASRLKERVSALGRSNLLLRGFRDGEEVALDTVIAQALEPFSIVGTARFSGVGPRVPLGGQTLVVLGLILHELGTNAAKYGALSVPTGRITLSWHMTPGLADEGEQLRIEWRETGGPVPAPPPTASRGFGSTLMSRVITSVGGQTEIDYPPEGAIVRMTLPADMLNQITPAD</sequence>
<evidence type="ECO:0000256" key="10">
    <source>
        <dbReference type="ARBA" id="ARBA00022989"/>
    </source>
</evidence>
<keyword evidence="9" id="KW-0067">ATP-binding</keyword>
<dbReference type="Pfam" id="PF13493">
    <property type="entry name" value="DUF4118"/>
    <property type="match status" value="1"/>
</dbReference>
<evidence type="ECO:0000256" key="12">
    <source>
        <dbReference type="ARBA" id="ARBA00023136"/>
    </source>
</evidence>
<proteinExistence type="predicted"/>
<evidence type="ECO:0000256" key="11">
    <source>
        <dbReference type="ARBA" id="ARBA00023012"/>
    </source>
</evidence>
<keyword evidence="7" id="KW-0547">Nucleotide-binding</keyword>
<comment type="caution">
    <text evidence="15">The sequence shown here is derived from an EMBL/GenBank/DDBJ whole genome shotgun (WGS) entry which is preliminary data.</text>
</comment>
<dbReference type="EMBL" id="ARYI01000003">
    <property type="protein sequence ID" value="KCZ95586.1"/>
    <property type="molecule type" value="Genomic_DNA"/>
</dbReference>
<evidence type="ECO:0000259" key="14">
    <source>
        <dbReference type="SMART" id="SM00911"/>
    </source>
</evidence>
<keyword evidence="4" id="KW-0597">Phosphoprotein</keyword>
<comment type="catalytic activity">
    <reaction evidence="1">
        <text>ATP + protein L-histidine = ADP + protein N-phospho-L-histidine.</text>
        <dbReference type="EC" id="2.7.13.3"/>
    </reaction>
</comment>
<dbReference type="EC" id="2.7.13.3" evidence="3"/>
<feature type="transmembrane region" description="Helical" evidence="13">
    <location>
        <begin position="7"/>
        <end position="27"/>
    </location>
</feature>
<dbReference type="InterPro" id="IPR011102">
    <property type="entry name" value="Sig_transdc_His_kinase_HWE"/>
</dbReference>
<name>A0A059FYM3_9PROT</name>
<accession>A0A059FYM3</accession>
<evidence type="ECO:0000256" key="8">
    <source>
        <dbReference type="ARBA" id="ARBA00022777"/>
    </source>
</evidence>
<dbReference type="PANTHER" id="PTHR41523:SF8">
    <property type="entry name" value="ETHYLENE RESPONSE SENSOR PROTEIN"/>
    <property type="match status" value="1"/>
</dbReference>
<evidence type="ECO:0000313" key="16">
    <source>
        <dbReference type="Proteomes" id="UP000025061"/>
    </source>
</evidence>
<comment type="subcellular location">
    <subcellularLocation>
        <location evidence="2">Membrane</location>
        <topology evidence="2">Multi-pass membrane protein</topology>
    </subcellularLocation>
</comment>
<dbReference type="Proteomes" id="UP000025061">
    <property type="component" value="Unassembled WGS sequence"/>
</dbReference>
<evidence type="ECO:0000256" key="9">
    <source>
        <dbReference type="ARBA" id="ARBA00022840"/>
    </source>
</evidence>
<dbReference type="Gene3D" id="3.30.565.10">
    <property type="entry name" value="Histidine kinase-like ATPase, C-terminal domain"/>
    <property type="match status" value="1"/>
</dbReference>
<dbReference type="PATRIC" id="fig|1280951.3.peg.1112"/>
<evidence type="ECO:0000256" key="2">
    <source>
        <dbReference type="ARBA" id="ARBA00004141"/>
    </source>
</evidence>
<dbReference type="Pfam" id="PF07536">
    <property type="entry name" value="HWE_HK"/>
    <property type="match status" value="1"/>
</dbReference>
<dbReference type="PANTHER" id="PTHR41523">
    <property type="entry name" value="TWO-COMPONENT SYSTEM SENSOR PROTEIN"/>
    <property type="match status" value="1"/>
</dbReference>
<evidence type="ECO:0000313" key="15">
    <source>
        <dbReference type="EMBL" id="KCZ95586.1"/>
    </source>
</evidence>
<dbReference type="GO" id="GO:0004673">
    <property type="term" value="F:protein histidine kinase activity"/>
    <property type="evidence" value="ECO:0007669"/>
    <property type="project" value="UniProtKB-EC"/>
</dbReference>
<gene>
    <name evidence="15" type="ORF">HHI_05500</name>
</gene>
<keyword evidence="8 15" id="KW-0418">Kinase</keyword>
<feature type="transmembrane region" description="Helical" evidence="13">
    <location>
        <begin position="56"/>
        <end position="72"/>
    </location>
</feature>
<dbReference type="InterPro" id="IPR025201">
    <property type="entry name" value="KdpD_TM"/>
</dbReference>
<dbReference type="GO" id="GO:0005524">
    <property type="term" value="F:ATP binding"/>
    <property type="evidence" value="ECO:0007669"/>
    <property type="project" value="UniProtKB-KW"/>
</dbReference>
<evidence type="ECO:0000256" key="5">
    <source>
        <dbReference type="ARBA" id="ARBA00022679"/>
    </source>
</evidence>
<keyword evidence="5" id="KW-0808">Transferase</keyword>
<feature type="transmembrane region" description="Helical" evidence="13">
    <location>
        <begin position="84"/>
        <end position="105"/>
    </location>
</feature>
<evidence type="ECO:0000256" key="13">
    <source>
        <dbReference type="SAM" id="Phobius"/>
    </source>
</evidence>
<dbReference type="SMART" id="SM00911">
    <property type="entry name" value="HWE_HK"/>
    <property type="match status" value="1"/>
</dbReference>
<reference evidence="15 16" key="1">
    <citation type="submission" date="2013-04" db="EMBL/GenBank/DDBJ databases">
        <title>Hyphomonas hirschiana VP5 Genome Sequencing.</title>
        <authorList>
            <person name="Lai Q."/>
            <person name="Shao Z."/>
        </authorList>
    </citation>
    <scope>NUCLEOTIDE SEQUENCE [LARGE SCALE GENOMIC DNA]</scope>
    <source>
        <strain evidence="15 16">VP5</strain>
    </source>
</reference>
<dbReference type="InterPro" id="IPR038318">
    <property type="entry name" value="KdpD_sf"/>
</dbReference>
<dbReference type="GO" id="GO:0000160">
    <property type="term" value="P:phosphorelay signal transduction system"/>
    <property type="evidence" value="ECO:0007669"/>
    <property type="project" value="UniProtKB-KW"/>
</dbReference>
<keyword evidence="10 13" id="KW-1133">Transmembrane helix</keyword>
<keyword evidence="12 13" id="KW-0472">Membrane</keyword>
<keyword evidence="16" id="KW-1185">Reference proteome</keyword>
<protein>
    <recommendedName>
        <fullName evidence="3">histidine kinase</fullName>
        <ecNumber evidence="3">2.7.13.3</ecNumber>
    </recommendedName>
</protein>
<keyword evidence="6 13" id="KW-0812">Transmembrane</keyword>
<evidence type="ECO:0000256" key="6">
    <source>
        <dbReference type="ARBA" id="ARBA00022692"/>
    </source>
</evidence>
<feature type="domain" description="Signal transduction histidine kinase HWE region" evidence="14">
    <location>
        <begin position="131"/>
        <end position="214"/>
    </location>
</feature>